<dbReference type="RefSeq" id="WP_154442309.1">
    <property type="nucleotide sequence ID" value="NZ_VUNQ01000049.1"/>
</dbReference>
<dbReference type="EMBL" id="VUNQ01000049">
    <property type="protein sequence ID" value="MSU02972.1"/>
    <property type="molecule type" value="Genomic_DNA"/>
</dbReference>
<protein>
    <submittedName>
        <fullName evidence="2">DNA metabolism protein</fullName>
    </submittedName>
</protein>
<sequence>MIHYIYDGSFDGLLTAVYEAYYRKDNVYDIVPEDNIEENFLVQNIFIPTDGEKSSTVYKSIENKISREALRRIFYVYLSELPRHGIIILKYIQLGFKLGAQLDLNLSNDIVLMMNNIYAKVSRERHGMLGLLRFKELENGIFYGAIEPDYNIIGLIAPHFESRMTNENWIIHDVKRGVGVFYNKEEWVIRNIKPTDSLVMKEEEEEYQELWKEYFKSIAIENKINPKLQKRNMPMRYWKYLVEKH</sequence>
<keyword evidence="3" id="KW-1185">Reference proteome</keyword>
<organism evidence="2 3">
    <name type="scientific">Tissierella pigra</name>
    <dbReference type="NCBI Taxonomy" id="2607614"/>
    <lineage>
        <taxon>Bacteria</taxon>
        <taxon>Bacillati</taxon>
        <taxon>Bacillota</taxon>
        <taxon>Tissierellia</taxon>
        <taxon>Tissierellales</taxon>
        <taxon>Tissierellaceae</taxon>
        <taxon>Tissierella</taxon>
    </lineage>
</organism>
<proteinExistence type="predicted"/>
<name>A0A6N7XQ95_9FIRM</name>
<dbReference type="AlphaFoldDB" id="A0A6N7XQ95"/>
<evidence type="ECO:0000313" key="3">
    <source>
        <dbReference type="Proteomes" id="UP000469523"/>
    </source>
</evidence>
<dbReference type="Pfam" id="PF13566">
    <property type="entry name" value="DUF4130"/>
    <property type="match status" value="1"/>
</dbReference>
<dbReference type="InterPro" id="IPR023875">
    <property type="entry name" value="DNA_repair_put"/>
</dbReference>
<gene>
    <name evidence="2" type="ORF">FYJ83_16030</name>
</gene>
<dbReference type="NCBIfam" id="TIGR03915">
    <property type="entry name" value="SAM_7_link_chp"/>
    <property type="match status" value="1"/>
</dbReference>
<evidence type="ECO:0000313" key="2">
    <source>
        <dbReference type="EMBL" id="MSU02972.1"/>
    </source>
</evidence>
<dbReference type="Proteomes" id="UP000469523">
    <property type="component" value="Unassembled WGS sequence"/>
</dbReference>
<dbReference type="InterPro" id="IPR025404">
    <property type="entry name" value="DUF4130"/>
</dbReference>
<feature type="domain" description="DUF4130" evidence="1">
    <location>
        <begin position="86"/>
        <end position="243"/>
    </location>
</feature>
<reference evidence="2 3" key="1">
    <citation type="submission" date="2019-09" db="EMBL/GenBank/DDBJ databases">
        <title>In-depth cultivation of the pig gut microbiome towards novel bacterial diversity and tailored functional studies.</title>
        <authorList>
            <person name="Wylensek D."/>
            <person name="Hitch T.C.A."/>
            <person name="Clavel T."/>
        </authorList>
    </citation>
    <scope>NUCLEOTIDE SEQUENCE [LARGE SCALE GENOMIC DNA]</scope>
    <source>
        <strain evidence="2 3">WCA3-693-APC-4?</strain>
    </source>
</reference>
<evidence type="ECO:0000259" key="1">
    <source>
        <dbReference type="Pfam" id="PF13566"/>
    </source>
</evidence>
<accession>A0A6N7XQ95</accession>
<comment type="caution">
    <text evidence="2">The sequence shown here is derived from an EMBL/GenBank/DDBJ whole genome shotgun (WGS) entry which is preliminary data.</text>
</comment>